<organism evidence="3 4">
    <name type="scientific">Suilimivivens aceti</name>
    <dbReference type="NCBI Taxonomy" id="2981774"/>
    <lineage>
        <taxon>Bacteria</taxon>
        <taxon>Bacillati</taxon>
        <taxon>Bacillota</taxon>
        <taxon>Clostridia</taxon>
        <taxon>Lachnospirales</taxon>
        <taxon>Lachnospiraceae</taxon>
        <taxon>Suilimivivens</taxon>
    </lineage>
</organism>
<feature type="transmembrane region" description="Helical" evidence="2">
    <location>
        <begin position="374"/>
        <end position="391"/>
    </location>
</feature>
<keyword evidence="1" id="KW-0175">Coiled coil</keyword>
<feature type="coiled-coil region" evidence="1">
    <location>
        <begin position="10"/>
        <end position="37"/>
    </location>
</feature>
<evidence type="ECO:0000256" key="1">
    <source>
        <dbReference type="SAM" id="Coils"/>
    </source>
</evidence>
<sequence>MGLLEPITHKEEIESLLNEAQSMYDNAKNKFESQKKQTTKRLENLGKVKVNAWMEGMDSFVTAFGTFKNVEMDRRIDSNMDFIGSDEEPKQMLMNIQNASMTANEVAKAGFAALGTGALVGIASYGGAMMFGTASTGTAIAALSGAAKTNATLAWFGGGAKAAGGLGMAGGKLILAGVVVAPIVAVAAVIAGAKGKEKLAEAKKIHAEAEEAVSQMNIMTTGMEGIAKMSDNYSSFIKKLNKKFAPFLQELERIKNSHPVDADGMIDFDSLSIVEQKTLHVSWLMAQVYYHVLSTPILNSKGEVSSEAREALSASTKGLKQIKKDTYKMVDEDAQVGDIVWKPEANKMLIVNFFAVVIMIALGCLSMSTSVLKGILLIVCAGVAFPIFFKFRNLPASRIYTWRLVRLVGAIVIAIAIAALL</sequence>
<evidence type="ECO:0000313" key="3">
    <source>
        <dbReference type="EMBL" id="MCU6744249.1"/>
    </source>
</evidence>
<keyword evidence="2" id="KW-0472">Membrane</keyword>
<name>A0ABT2T378_9FIRM</name>
<feature type="transmembrane region" description="Helical" evidence="2">
    <location>
        <begin position="173"/>
        <end position="193"/>
    </location>
</feature>
<gene>
    <name evidence="3" type="ORF">OCV77_07030</name>
</gene>
<keyword evidence="2" id="KW-0812">Transmembrane</keyword>
<dbReference type="RefSeq" id="WP_262574268.1">
    <property type="nucleotide sequence ID" value="NZ_JAOQKJ010000005.1"/>
</dbReference>
<evidence type="ECO:0000313" key="4">
    <source>
        <dbReference type="Proteomes" id="UP001652432"/>
    </source>
</evidence>
<keyword evidence="4" id="KW-1185">Reference proteome</keyword>
<keyword evidence="2" id="KW-1133">Transmembrane helix</keyword>
<reference evidence="3 4" key="1">
    <citation type="journal article" date="2021" name="ISME Commun">
        <title>Automated analysis of genomic sequences facilitates high-throughput and comprehensive description of bacteria.</title>
        <authorList>
            <person name="Hitch T.C.A."/>
        </authorList>
    </citation>
    <scope>NUCLEOTIDE SEQUENCE [LARGE SCALE GENOMIC DNA]</scope>
    <source>
        <strain evidence="3 4">Sanger_18</strain>
    </source>
</reference>
<feature type="transmembrane region" description="Helical" evidence="2">
    <location>
        <begin position="349"/>
        <end position="368"/>
    </location>
</feature>
<accession>A0ABT2T378</accession>
<comment type="caution">
    <text evidence="3">The sequence shown here is derived from an EMBL/GenBank/DDBJ whole genome shotgun (WGS) entry which is preliminary data.</text>
</comment>
<dbReference type="EMBL" id="JAOQKJ010000005">
    <property type="protein sequence ID" value="MCU6744249.1"/>
    <property type="molecule type" value="Genomic_DNA"/>
</dbReference>
<dbReference type="Proteomes" id="UP001652432">
    <property type="component" value="Unassembled WGS sequence"/>
</dbReference>
<proteinExistence type="predicted"/>
<feature type="transmembrane region" description="Helical" evidence="2">
    <location>
        <begin position="109"/>
        <end position="128"/>
    </location>
</feature>
<feature type="transmembrane region" description="Helical" evidence="2">
    <location>
        <begin position="403"/>
        <end position="420"/>
    </location>
</feature>
<evidence type="ECO:0000256" key="2">
    <source>
        <dbReference type="SAM" id="Phobius"/>
    </source>
</evidence>
<protein>
    <submittedName>
        <fullName evidence="3">Uncharacterized protein</fullName>
    </submittedName>
</protein>